<dbReference type="PANTHER" id="PTHR46663:SF2">
    <property type="entry name" value="GGDEF DOMAIN-CONTAINING PROTEIN"/>
    <property type="match status" value="1"/>
</dbReference>
<feature type="domain" description="GGDEF" evidence="2">
    <location>
        <begin position="337"/>
        <end position="494"/>
    </location>
</feature>
<dbReference type="InterPro" id="IPR000160">
    <property type="entry name" value="GGDEF_dom"/>
</dbReference>
<evidence type="ECO:0000313" key="3">
    <source>
        <dbReference type="EMBL" id="VAW55622.1"/>
    </source>
</evidence>
<dbReference type="PANTHER" id="PTHR46663">
    <property type="entry name" value="DIGUANYLATE CYCLASE DGCT-RELATED"/>
    <property type="match status" value="1"/>
</dbReference>
<feature type="transmembrane region" description="Helical" evidence="1">
    <location>
        <begin position="268"/>
        <end position="288"/>
    </location>
</feature>
<organism evidence="3">
    <name type="scientific">hydrothermal vent metagenome</name>
    <dbReference type="NCBI Taxonomy" id="652676"/>
    <lineage>
        <taxon>unclassified sequences</taxon>
        <taxon>metagenomes</taxon>
        <taxon>ecological metagenomes</taxon>
    </lineage>
</organism>
<dbReference type="CDD" id="cd01949">
    <property type="entry name" value="GGDEF"/>
    <property type="match status" value="1"/>
</dbReference>
<feature type="transmembrane region" description="Helical" evidence="1">
    <location>
        <begin position="12"/>
        <end position="30"/>
    </location>
</feature>
<protein>
    <recommendedName>
        <fullName evidence="2">GGDEF domain-containing protein</fullName>
    </recommendedName>
</protein>
<reference evidence="3" key="1">
    <citation type="submission" date="2018-06" db="EMBL/GenBank/DDBJ databases">
        <authorList>
            <person name="Zhirakovskaya E."/>
        </authorList>
    </citation>
    <scope>NUCLEOTIDE SEQUENCE</scope>
</reference>
<gene>
    <name evidence="3" type="ORF">MNBD_GAMMA05-2186</name>
</gene>
<sequence>MNLRLSLADKISMTIVIVGIFGIMLVYYISDSYKQFAYTHHAIAIQQLTRLEIEDLTNELKSNSLDLALAIENETDFKRDFRNKRNNDLTQQLDNQFYQYFVTAGVIKLLKLYILDTDFTLLSVSNEGITTQQDSELICPTLSQQALNRYGSEKLQTMSYSCLYKDRPVHVVLVPFGGLNPKGYIQVVTDLAYNLQKIEQSLAMPVQISLIDDQAIYQSDSWKLTQNNPNYPAIHIPVLSEDNKAIMNISVKPDMTVLNKDVLEHRNWIMALALVTTALTVFIVLLILQRSTIPPLAKIHDVLEKIHVHSHTAGNGNRLLFEQLLEQIIKLRRKYKTSFSVMILDLTHFKNINSQYGKAVGDELLQEVETRLSTILRDSDLISWVGTDTPGHKLLPTDTKTSYRATIARLGGDEFGLLLPSAQSEFQAIAVAERIIEIVNTPFMIQNQTINIECKIGISNYPSHGEDEKVLIRNADKAMRQAKSKNQSIAVFVPDLELLR</sequence>
<name>A0A3B0WWM5_9ZZZZ</name>
<dbReference type="NCBIfam" id="TIGR00254">
    <property type="entry name" value="GGDEF"/>
    <property type="match status" value="2"/>
</dbReference>
<dbReference type="InterPro" id="IPR043128">
    <property type="entry name" value="Rev_trsase/Diguanyl_cyclase"/>
</dbReference>
<dbReference type="Gene3D" id="3.30.70.270">
    <property type="match status" value="1"/>
</dbReference>
<dbReference type="EMBL" id="UOFE01000049">
    <property type="protein sequence ID" value="VAW55622.1"/>
    <property type="molecule type" value="Genomic_DNA"/>
</dbReference>
<dbReference type="InterPro" id="IPR052163">
    <property type="entry name" value="DGC-Regulatory_Protein"/>
</dbReference>
<dbReference type="SMART" id="SM00267">
    <property type="entry name" value="GGDEF"/>
    <property type="match status" value="1"/>
</dbReference>
<keyword evidence="1" id="KW-1133">Transmembrane helix</keyword>
<evidence type="ECO:0000259" key="2">
    <source>
        <dbReference type="PROSITE" id="PS50887"/>
    </source>
</evidence>
<dbReference type="PROSITE" id="PS50887">
    <property type="entry name" value="GGDEF"/>
    <property type="match status" value="1"/>
</dbReference>
<dbReference type="Pfam" id="PF00990">
    <property type="entry name" value="GGDEF"/>
    <property type="match status" value="2"/>
</dbReference>
<accession>A0A3B0WWM5</accession>
<keyword evidence="1" id="KW-0812">Transmembrane</keyword>
<dbReference type="SUPFAM" id="SSF55073">
    <property type="entry name" value="Nucleotide cyclase"/>
    <property type="match status" value="2"/>
</dbReference>
<dbReference type="AlphaFoldDB" id="A0A3B0WWM5"/>
<evidence type="ECO:0000256" key="1">
    <source>
        <dbReference type="SAM" id="Phobius"/>
    </source>
</evidence>
<dbReference type="InterPro" id="IPR029787">
    <property type="entry name" value="Nucleotide_cyclase"/>
</dbReference>
<keyword evidence="1" id="KW-0472">Membrane</keyword>
<proteinExistence type="predicted"/>